<reference evidence="1" key="1">
    <citation type="submission" date="2021-06" db="EMBL/GenBank/DDBJ databases">
        <authorList>
            <person name="Hodson N. C."/>
            <person name="Mongue J. A."/>
            <person name="Jaron S. K."/>
        </authorList>
    </citation>
    <scope>NUCLEOTIDE SEQUENCE</scope>
</reference>
<dbReference type="EMBL" id="CAJVCH010548334">
    <property type="protein sequence ID" value="CAG7828678.1"/>
    <property type="molecule type" value="Genomic_DNA"/>
</dbReference>
<dbReference type="Proteomes" id="UP000708208">
    <property type="component" value="Unassembled WGS sequence"/>
</dbReference>
<name>A0A8J2LAQ9_9HEXA</name>
<feature type="non-terminal residue" evidence="1">
    <location>
        <position position="1"/>
    </location>
</feature>
<protein>
    <submittedName>
        <fullName evidence="1">Uncharacterized protein</fullName>
    </submittedName>
</protein>
<proteinExistence type="predicted"/>
<dbReference type="AlphaFoldDB" id="A0A8J2LAQ9"/>
<accession>A0A8J2LAQ9</accession>
<evidence type="ECO:0000313" key="2">
    <source>
        <dbReference type="Proteomes" id="UP000708208"/>
    </source>
</evidence>
<evidence type="ECO:0000313" key="1">
    <source>
        <dbReference type="EMBL" id="CAG7828678.1"/>
    </source>
</evidence>
<comment type="caution">
    <text evidence="1">The sequence shown here is derived from an EMBL/GenBank/DDBJ whole genome shotgun (WGS) entry which is preliminary data.</text>
</comment>
<organism evidence="1 2">
    <name type="scientific">Allacma fusca</name>
    <dbReference type="NCBI Taxonomy" id="39272"/>
    <lineage>
        <taxon>Eukaryota</taxon>
        <taxon>Metazoa</taxon>
        <taxon>Ecdysozoa</taxon>
        <taxon>Arthropoda</taxon>
        <taxon>Hexapoda</taxon>
        <taxon>Collembola</taxon>
        <taxon>Symphypleona</taxon>
        <taxon>Sminthuridae</taxon>
        <taxon>Allacma</taxon>
    </lineage>
</organism>
<keyword evidence="2" id="KW-1185">Reference proteome</keyword>
<sequence length="23" mass="2667">GYSVSYFPRKGFGQVMFLPELED</sequence>
<gene>
    <name evidence="1" type="ORF">AFUS01_LOCUS38587</name>
</gene>